<feature type="signal peptide" evidence="1">
    <location>
        <begin position="1"/>
        <end position="26"/>
    </location>
</feature>
<gene>
    <name evidence="2" type="ORF">CLV30_103290</name>
</gene>
<keyword evidence="3" id="KW-1185">Reference proteome</keyword>
<feature type="chain" id="PRO_5015183342" evidence="1">
    <location>
        <begin position="27"/>
        <end position="463"/>
    </location>
</feature>
<evidence type="ECO:0000313" key="2">
    <source>
        <dbReference type="EMBL" id="PSL06135.1"/>
    </source>
</evidence>
<dbReference type="Pfam" id="PF08309">
    <property type="entry name" value="LVIVD"/>
    <property type="match status" value="2"/>
</dbReference>
<accession>A0A2P8E9K8</accession>
<dbReference type="EMBL" id="PYGE01000003">
    <property type="protein sequence ID" value="PSL06135.1"/>
    <property type="molecule type" value="Genomic_DNA"/>
</dbReference>
<dbReference type="Proteomes" id="UP000243528">
    <property type="component" value="Unassembled WGS sequence"/>
</dbReference>
<organism evidence="2 3">
    <name type="scientific">Haloactinopolyspora alba</name>
    <dbReference type="NCBI Taxonomy" id="648780"/>
    <lineage>
        <taxon>Bacteria</taxon>
        <taxon>Bacillati</taxon>
        <taxon>Actinomycetota</taxon>
        <taxon>Actinomycetes</taxon>
        <taxon>Jiangellales</taxon>
        <taxon>Jiangellaceae</taxon>
        <taxon>Haloactinopolyspora</taxon>
    </lineage>
</organism>
<dbReference type="InterPro" id="IPR013211">
    <property type="entry name" value="LVIVD"/>
</dbReference>
<dbReference type="OrthoDB" id="4300819at2"/>
<comment type="caution">
    <text evidence="2">The sequence shown here is derived from an EMBL/GenBank/DDBJ whole genome shotgun (WGS) entry which is preliminary data.</text>
</comment>
<evidence type="ECO:0000256" key="1">
    <source>
        <dbReference type="SAM" id="SignalP"/>
    </source>
</evidence>
<protein>
    <submittedName>
        <fullName evidence="2">LVIVD repeat-containing protein</fullName>
    </submittedName>
</protein>
<proteinExistence type="predicted"/>
<dbReference type="RefSeq" id="WP_106536334.1">
    <property type="nucleotide sequence ID" value="NZ_ML142903.1"/>
</dbReference>
<evidence type="ECO:0000313" key="3">
    <source>
        <dbReference type="Proteomes" id="UP000243528"/>
    </source>
</evidence>
<keyword evidence="1" id="KW-0732">Signal</keyword>
<name>A0A2P8E9K8_9ACTN</name>
<sequence length="463" mass="49493">MRKRFSWVIAPIAVVALSVGALSAGADHGSRESTQNLHAMGHSPHPASFDVPSAEREVNSDIAFWGDIAFHGNYDGFRIVDVSAPGNPKLINHQRCTGDQGDIFVWEDILVRSWNSPAPAGRFCDGQPVPVGFEGLHVFDISDFADPELIGSVELDCGSHTQTGTLDDENDRLIIYSNVSSGCTKDGVELGDAIDVVEVPLEAPENAQVVNQVPLMGGTLGSNNGCHDAGLIEGDVNLLACASGHAANVFSVGPPHGGTLEEPLFRYTIEETDEFGNQVGVGGRWHSAGFSWDGDVIVLGWEPGGGGQAECEADDPDIKKSMFFYDADDGAKLGQWVLPRAQGPDENCTIHNYNAVPLRDGRDVVVAGNYQAGTWAVDFTDPANAVAVAWSDPASLGPGPFCSQTSPPGCQLGGAWSSYWYNKLIFESDITRGLNVFRLSDKVTAKSIKLDHLNPQTQEFSLP</sequence>
<reference evidence="2 3" key="1">
    <citation type="submission" date="2018-03" db="EMBL/GenBank/DDBJ databases">
        <title>Genomic Encyclopedia of Archaeal and Bacterial Type Strains, Phase II (KMG-II): from individual species to whole genera.</title>
        <authorList>
            <person name="Goeker M."/>
        </authorList>
    </citation>
    <scope>NUCLEOTIDE SEQUENCE [LARGE SCALE GENOMIC DNA]</scope>
    <source>
        <strain evidence="2 3">DSM 45211</strain>
    </source>
</reference>
<dbReference type="AlphaFoldDB" id="A0A2P8E9K8"/>